<evidence type="ECO:0000259" key="3">
    <source>
        <dbReference type="PROSITE" id="PS50801"/>
    </source>
</evidence>
<accession>A0A6M0RS78</accession>
<dbReference type="PANTHER" id="PTHR33495">
    <property type="entry name" value="ANTI-SIGMA FACTOR ANTAGONIST TM_1081-RELATED-RELATED"/>
    <property type="match status" value="1"/>
</dbReference>
<gene>
    <name evidence="4" type="ORF">DXZ20_26180</name>
</gene>
<dbReference type="EMBL" id="QXHD01000004">
    <property type="protein sequence ID" value="NEZ59068.1"/>
    <property type="molecule type" value="Genomic_DNA"/>
</dbReference>
<evidence type="ECO:0000313" key="4">
    <source>
        <dbReference type="EMBL" id="NEZ59068.1"/>
    </source>
</evidence>
<organism evidence="4 5">
    <name type="scientific">Adonisia turfae CCMR0081</name>
    <dbReference type="NCBI Taxonomy" id="2292702"/>
    <lineage>
        <taxon>Bacteria</taxon>
        <taxon>Bacillati</taxon>
        <taxon>Cyanobacteriota</taxon>
        <taxon>Adonisia</taxon>
        <taxon>Adonisia turfae</taxon>
    </lineage>
</organism>
<evidence type="ECO:0000256" key="1">
    <source>
        <dbReference type="ARBA" id="ARBA00009013"/>
    </source>
</evidence>
<comment type="caution">
    <text evidence="4">The sequence shown here is derived from an EMBL/GenBank/DDBJ whole genome shotgun (WGS) entry which is preliminary data.</text>
</comment>
<reference evidence="4 5" key="1">
    <citation type="journal article" date="2020" name="Microb. Ecol.">
        <title>Ecogenomics of the Marine Benthic Filamentous Cyanobacterium Adonisia.</title>
        <authorList>
            <person name="Walter J.M."/>
            <person name="Coutinho F.H."/>
            <person name="Leomil L."/>
            <person name="Hargreaves P.I."/>
            <person name="Campeao M.E."/>
            <person name="Vieira V.V."/>
            <person name="Silva B.S."/>
            <person name="Fistarol G.O."/>
            <person name="Salomon P.S."/>
            <person name="Sawabe T."/>
            <person name="Mino S."/>
            <person name="Hosokawa M."/>
            <person name="Miyashita H."/>
            <person name="Maruyama F."/>
            <person name="van Verk M.C."/>
            <person name="Dutilh B.E."/>
            <person name="Thompson C.C."/>
            <person name="Thompson F.L."/>
        </authorList>
    </citation>
    <scope>NUCLEOTIDE SEQUENCE [LARGE SCALE GENOMIC DNA]</scope>
    <source>
        <strain evidence="4 5">CCMR0081</strain>
    </source>
</reference>
<dbReference type="CDD" id="cd07043">
    <property type="entry name" value="STAS_anti-anti-sigma_factors"/>
    <property type="match status" value="1"/>
</dbReference>
<dbReference type="InterPro" id="IPR036513">
    <property type="entry name" value="STAS_dom_sf"/>
</dbReference>
<dbReference type="NCBIfam" id="TIGR00377">
    <property type="entry name" value="ant_ant_sig"/>
    <property type="match status" value="1"/>
</dbReference>
<comment type="similarity">
    <text evidence="1 2">Belongs to the anti-sigma-factor antagonist family.</text>
</comment>
<sequence>MTTNLKTLEPAGILDGATTNELKLQVTDLLHEGIDIVLLDMNQVTFMNSTGIGAMVAMLKIVRARGKQIYLCGLTEQVKMLFELTKMDRVFKTFIDQQDFEAKILAA</sequence>
<dbReference type="GO" id="GO:0043856">
    <property type="term" value="F:anti-sigma factor antagonist activity"/>
    <property type="evidence" value="ECO:0007669"/>
    <property type="project" value="InterPro"/>
</dbReference>
<dbReference type="AlphaFoldDB" id="A0A6M0RS78"/>
<keyword evidence="5" id="KW-1185">Reference proteome</keyword>
<name>A0A6M0RS78_9CYAN</name>
<dbReference type="PANTHER" id="PTHR33495:SF2">
    <property type="entry name" value="ANTI-SIGMA FACTOR ANTAGONIST TM_1081-RELATED"/>
    <property type="match status" value="1"/>
</dbReference>
<evidence type="ECO:0000256" key="2">
    <source>
        <dbReference type="RuleBase" id="RU003749"/>
    </source>
</evidence>
<protein>
    <recommendedName>
        <fullName evidence="2">Anti-sigma factor antagonist</fullName>
    </recommendedName>
</protein>
<feature type="domain" description="STAS" evidence="3">
    <location>
        <begin position="1"/>
        <end position="107"/>
    </location>
</feature>
<dbReference type="Pfam" id="PF01740">
    <property type="entry name" value="STAS"/>
    <property type="match status" value="1"/>
</dbReference>
<dbReference type="InterPro" id="IPR003658">
    <property type="entry name" value="Anti-sigma_ant"/>
</dbReference>
<evidence type="ECO:0000313" key="5">
    <source>
        <dbReference type="Proteomes" id="UP000481033"/>
    </source>
</evidence>
<dbReference type="RefSeq" id="WP_163665154.1">
    <property type="nucleotide sequence ID" value="NZ_QXHD01000004.1"/>
</dbReference>
<proteinExistence type="inferred from homology"/>
<dbReference type="PROSITE" id="PS50801">
    <property type="entry name" value="STAS"/>
    <property type="match status" value="1"/>
</dbReference>
<dbReference type="SUPFAM" id="SSF52091">
    <property type="entry name" value="SpoIIaa-like"/>
    <property type="match status" value="1"/>
</dbReference>
<dbReference type="Proteomes" id="UP000481033">
    <property type="component" value="Unassembled WGS sequence"/>
</dbReference>
<dbReference type="InterPro" id="IPR002645">
    <property type="entry name" value="STAS_dom"/>
</dbReference>
<dbReference type="Gene3D" id="3.30.750.24">
    <property type="entry name" value="STAS domain"/>
    <property type="match status" value="1"/>
</dbReference>